<comment type="caution">
    <text evidence="2">The sequence shown here is derived from an EMBL/GenBank/DDBJ whole genome shotgun (WGS) entry which is preliminary data.</text>
</comment>
<dbReference type="EMBL" id="NWUO01000002">
    <property type="protein sequence ID" value="PNS12849.1"/>
    <property type="molecule type" value="Genomic_DNA"/>
</dbReference>
<feature type="chain" id="PRO_5014385858" description="DUF2511 domain-containing protein" evidence="1">
    <location>
        <begin position="20"/>
        <end position="112"/>
    </location>
</feature>
<evidence type="ECO:0008006" key="4">
    <source>
        <dbReference type="Google" id="ProtNLM"/>
    </source>
</evidence>
<evidence type="ECO:0000313" key="2">
    <source>
        <dbReference type="EMBL" id="PNS12849.1"/>
    </source>
</evidence>
<sequence length="112" mass="12147">MKKLILLALTLSFCGTALAKENSEAVFKRDFSDEWPLSFDRAVLTCVPGNGVFVINPMSEIKYPINGIAQGLAKSGRVKAGDLNSVWLDDPDYPGTKKSIGVLLDKGLELCD</sequence>
<dbReference type="RefSeq" id="WP_103058319.1">
    <property type="nucleotide sequence ID" value="NZ_BSOF01000026.1"/>
</dbReference>
<evidence type="ECO:0000313" key="3">
    <source>
        <dbReference type="Proteomes" id="UP000236345"/>
    </source>
</evidence>
<reference evidence="3" key="1">
    <citation type="submission" date="2017-09" db="EMBL/GenBank/DDBJ databases">
        <authorList>
            <person name="Palmer M."/>
            <person name="Steenkamp E.T."/>
            <person name="Coetzee M.P."/>
            <person name="Avontuur J.R."/>
            <person name="Van Zyl E."/>
            <person name="Chan W.-Y."/>
            <person name="Blom J."/>
            <person name="Venter S.N."/>
        </authorList>
    </citation>
    <scope>NUCLEOTIDE SEQUENCE [LARGE SCALE GENOMIC DNA]</scope>
    <source>
        <strain evidence="3">QC88-366</strain>
    </source>
</reference>
<organism evidence="2 3">
    <name type="scientific">Mixta theicola</name>
    <dbReference type="NCBI Taxonomy" id="1458355"/>
    <lineage>
        <taxon>Bacteria</taxon>
        <taxon>Pseudomonadati</taxon>
        <taxon>Pseudomonadota</taxon>
        <taxon>Gammaproteobacteria</taxon>
        <taxon>Enterobacterales</taxon>
        <taxon>Erwiniaceae</taxon>
        <taxon>Mixta</taxon>
    </lineage>
</organism>
<proteinExistence type="predicted"/>
<feature type="signal peptide" evidence="1">
    <location>
        <begin position="1"/>
        <end position="19"/>
    </location>
</feature>
<dbReference type="AlphaFoldDB" id="A0A2K1QCT9"/>
<gene>
    <name evidence="2" type="ORF">COO59_02710</name>
</gene>
<dbReference type="InterPro" id="IPR019648">
    <property type="entry name" value="YebY"/>
</dbReference>
<accession>A0A2K1QCT9</accession>
<dbReference type="Pfam" id="PF10709">
    <property type="entry name" value="DUF2511"/>
    <property type="match status" value="1"/>
</dbReference>
<name>A0A2K1QCT9_9GAMM</name>
<evidence type="ECO:0000256" key="1">
    <source>
        <dbReference type="SAM" id="SignalP"/>
    </source>
</evidence>
<keyword evidence="1" id="KW-0732">Signal</keyword>
<dbReference type="Proteomes" id="UP000236345">
    <property type="component" value="Unassembled WGS sequence"/>
</dbReference>
<keyword evidence="3" id="KW-1185">Reference proteome</keyword>
<dbReference type="OrthoDB" id="6519165at2"/>
<protein>
    <recommendedName>
        <fullName evidence="4">DUF2511 domain-containing protein</fullName>
    </recommendedName>
</protein>